<dbReference type="InterPro" id="IPR024633">
    <property type="entry name" value="DnaA_N_dom"/>
</dbReference>
<keyword evidence="2" id="KW-0963">Cytoplasm</keyword>
<dbReference type="PANTHER" id="PTHR30050">
    <property type="entry name" value="CHROMOSOMAL REPLICATION INITIATOR PROTEIN DNAA"/>
    <property type="match status" value="1"/>
</dbReference>
<dbReference type="GO" id="GO:0003688">
    <property type="term" value="F:DNA replication origin binding"/>
    <property type="evidence" value="ECO:0007669"/>
    <property type="project" value="InterPro"/>
</dbReference>
<keyword evidence="5" id="KW-0067">ATP-binding</keyword>
<evidence type="ECO:0000256" key="7">
    <source>
        <dbReference type="ARBA" id="ARBA00023125"/>
    </source>
</evidence>
<evidence type="ECO:0000256" key="2">
    <source>
        <dbReference type="ARBA" id="ARBA00022490"/>
    </source>
</evidence>
<dbReference type="Pfam" id="PF11638">
    <property type="entry name" value="DnaA_N"/>
    <property type="match status" value="1"/>
</dbReference>
<evidence type="ECO:0000259" key="8">
    <source>
        <dbReference type="SMART" id="SM00382"/>
    </source>
</evidence>
<dbReference type="InterPro" id="IPR013159">
    <property type="entry name" value="DnaA_C"/>
</dbReference>
<proteinExistence type="inferred from homology"/>
<dbReference type="GO" id="GO:0006275">
    <property type="term" value="P:regulation of DNA replication"/>
    <property type="evidence" value="ECO:0007669"/>
    <property type="project" value="InterPro"/>
</dbReference>
<dbReference type="InterPro" id="IPR027417">
    <property type="entry name" value="P-loop_NTPase"/>
</dbReference>
<evidence type="ECO:0000259" key="9">
    <source>
        <dbReference type="SMART" id="SM00760"/>
    </source>
</evidence>
<dbReference type="GO" id="GO:0006270">
    <property type="term" value="P:DNA replication initiation"/>
    <property type="evidence" value="ECO:0007669"/>
    <property type="project" value="InterPro"/>
</dbReference>
<dbReference type="Pfam" id="PF08299">
    <property type="entry name" value="Bac_DnaA_C"/>
    <property type="match status" value="1"/>
</dbReference>
<dbReference type="FunFam" id="1.10.8.60:FF:000003">
    <property type="entry name" value="Chromosomal replication initiator protein DnaA"/>
    <property type="match status" value="1"/>
</dbReference>
<dbReference type="Gene3D" id="3.30.300.180">
    <property type="match status" value="1"/>
</dbReference>
<dbReference type="NCBIfam" id="TIGR00362">
    <property type="entry name" value="DnaA"/>
    <property type="match status" value="1"/>
</dbReference>
<protein>
    <recommendedName>
        <fullName evidence="11">Chromosomal replication initiator protein DnaA</fullName>
    </recommendedName>
</protein>
<evidence type="ECO:0000256" key="3">
    <source>
        <dbReference type="ARBA" id="ARBA00022705"/>
    </source>
</evidence>
<organism evidence="10">
    <name type="scientific">marine metagenome</name>
    <dbReference type="NCBI Taxonomy" id="408172"/>
    <lineage>
        <taxon>unclassified sequences</taxon>
        <taxon>metagenomes</taxon>
        <taxon>ecological metagenomes</taxon>
    </lineage>
</organism>
<dbReference type="SUPFAM" id="SSF48295">
    <property type="entry name" value="TrpR-like"/>
    <property type="match status" value="1"/>
</dbReference>
<dbReference type="SUPFAM" id="SSF52540">
    <property type="entry name" value="P-loop containing nucleoside triphosphate hydrolases"/>
    <property type="match status" value="1"/>
</dbReference>
<dbReference type="SMART" id="SM00760">
    <property type="entry name" value="Bac_DnaA_C"/>
    <property type="match status" value="1"/>
</dbReference>
<comment type="similarity">
    <text evidence="1">Belongs to the DnaA family.</text>
</comment>
<dbReference type="Pfam" id="PF00308">
    <property type="entry name" value="Bac_DnaA"/>
    <property type="match status" value="1"/>
</dbReference>
<feature type="domain" description="AAA+ ATPase" evidence="8">
    <location>
        <begin position="181"/>
        <end position="311"/>
    </location>
</feature>
<dbReference type="InterPro" id="IPR010921">
    <property type="entry name" value="Trp_repressor/repl_initiator"/>
</dbReference>
<dbReference type="GO" id="GO:0008289">
    <property type="term" value="F:lipid binding"/>
    <property type="evidence" value="ECO:0007669"/>
    <property type="project" value="UniProtKB-KW"/>
</dbReference>
<dbReference type="CDD" id="cd00009">
    <property type="entry name" value="AAA"/>
    <property type="match status" value="1"/>
</dbReference>
<dbReference type="InterPro" id="IPR018312">
    <property type="entry name" value="Chromosome_initiator_DnaA_CS"/>
</dbReference>
<keyword evidence="7" id="KW-0238">DNA-binding</keyword>
<dbReference type="AlphaFoldDB" id="A0A381TLC1"/>
<dbReference type="InterPro" id="IPR013317">
    <property type="entry name" value="DnaA_dom"/>
</dbReference>
<dbReference type="PANTHER" id="PTHR30050:SF2">
    <property type="entry name" value="CHROMOSOMAL REPLICATION INITIATOR PROTEIN DNAA"/>
    <property type="match status" value="1"/>
</dbReference>
<accession>A0A381TLC1</accession>
<name>A0A381TLC1_9ZZZZ</name>
<dbReference type="InterPro" id="IPR001957">
    <property type="entry name" value="Chromosome_initiator_DnaA"/>
</dbReference>
<sequence length="489" mass="54649">MRSERVVVEVLGTEANEIWDSCSEAIRSQVSDVVWQVTFSSVQAIAIDGDRLLLQVPSTVVRDRIEGRYRELVDETLAELSDDRLGLTLEVAPRANYPAEKVDEVEITILEDETTEIGLLDDSSSQTDGKADSLLMDPLNQPTPAPPINEFRYTFDNFVVGPSNRFAHAAAQAVAETPGRSYTPLFIYGDAGLGKTHLLQAVGRFVRDHYPNHQVRYVSSEDFMNRFVDAIRKKTLPEFKQHFREVDVLLVDDIQFLAGKDGLQEEFFHTFNTIQQAGGQIVLSSDRLPDSIPTLEARLVSRFKMGLVTDVKPADLETRLAILGKKAEHAPSGVDVPDEVMQFIAENITENIRELEGALTRVVAYSSLNAEPCTRDLAIGVLGDMISDKTPLPITPELILTKTSELYGFSNEELMGGSRRRPLVTARQVAMYIFRELTDLSYPAIAREFGGRDHTTVIHGVEKIRNLMPERREIYDQVTALISAVRARD</sequence>
<dbReference type="Gene3D" id="1.10.1750.10">
    <property type="match status" value="1"/>
</dbReference>
<evidence type="ECO:0000313" key="10">
    <source>
        <dbReference type="EMBL" id="SVA16629.1"/>
    </source>
</evidence>
<evidence type="ECO:0000256" key="4">
    <source>
        <dbReference type="ARBA" id="ARBA00022741"/>
    </source>
</evidence>
<dbReference type="FunFam" id="3.40.50.300:FF:000668">
    <property type="entry name" value="Chromosomal replication initiator protein DnaA"/>
    <property type="match status" value="1"/>
</dbReference>
<reference evidence="10" key="1">
    <citation type="submission" date="2018-05" db="EMBL/GenBank/DDBJ databases">
        <authorList>
            <person name="Lanie J.A."/>
            <person name="Ng W.-L."/>
            <person name="Kazmierczak K.M."/>
            <person name="Andrzejewski T.M."/>
            <person name="Davidsen T.M."/>
            <person name="Wayne K.J."/>
            <person name="Tettelin H."/>
            <person name="Glass J.I."/>
            <person name="Rusch D."/>
            <person name="Podicherti R."/>
            <person name="Tsui H.-C.T."/>
            <person name="Winkler M.E."/>
        </authorList>
    </citation>
    <scope>NUCLEOTIDE SEQUENCE</scope>
</reference>
<keyword evidence="3" id="KW-0235">DNA replication</keyword>
<dbReference type="Gene3D" id="3.40.50.300">
    <property type="entry name" value="P-loop containing nucleotide triphosphate hydrolases"/>
    <property type="match status" value="1"/>
</dbReference>
<dbReference type="InterPro" id="IPR038454">
    <property type="entry name" value="DnaA_N_sf"/>
</dbReference>
<dbReference type="PROSITE" id="PS01008">
    <property type="entry name" value="DNAA"/>
    <property type="match status" value="1"/>
</dbReference>
<dbReference type="CDD" id="cd06571">
    <property type="entry name" value="Bac_DnaA_C"/>
    <property type="match status" value="1"/>
</dbReference>
<dbReference type="EMBL" id="UINC01004754">
    <property type="protein sequence ID" value="SVA16629.1"/>
    <property type="molecule type" value="Genomic_DNA"/>
</dbReference>
<feature type="domain" description="Chromosomal replication initiator DnaA C-terminal" evidence="9">
    <location>
        <begin position="395"/>
        <end position="464"/>
    </location>
</feature>
<keyword evidence="4" id="KW-0547">Nucleotide-binding</keyword>
<evidence type="ECO:0000256" key="1">
    <source>
        <dbReference type="ARBA" id="ARBA00006583"/>
    </source>
</evidence>
<evidence type="ECO:0000256" key="6">
    <source>
        <dbReference type="ARBA" id="ARBA00023121"/>
    </source>
</evidence>
<dbReference type="GO" id="GO:0005886">
    <property type="term" value="C:plasma membrane"/>
    <property type="evidence" value="ECO:0007669"/>
    <property type="project" value="TreeGrafter"/>
</dbReference>
<gene>
    <name evidence="10" type="ORF">METZ01_LOCUS69483</name>
</gene>
<dbReference type="InterPro" id="IPR020591">
    <property type="entry name" value="Chromosome_initiator_DnaA-like"/>
</dbReference>
<evidence type="ECO:0000256" key="5">
    <source>
        <dbReference type="ARBA" id="ARBA00022840"/>
    </source>
</evidence>
<evidence type="ECO:0008006" key="11">
    <source>
        <dbReference type="Google" id="ProtNLM"/>
    </source>
</evidence>
<keyword evidence="6" id="KW-0446">Lipid-binding</keyword>
<dbReference type="PRINTS" id="PR00051">
    <property type="entry name" value="DNAA"/>
</dbReference>
<dbReference type="GO" id="GO:0005524">
    <property type="term" value="F:ATP binding"/>
    <property type="evidence" value="ECO:0007669"/>
    <property type="project" value="UniProtKB-KW"/>
</dbReference>
<dbReference type="HAMAP" id="MF_00377">
    <property type="entry name" value="DnaA_bact"/>
    <property type="match status" value="1"/>
</dbReference>
<dbReference type="Gene3D" id="1.10.8.60">
    <property type="match status" value="1"/>
</dbReference>
<dbReference type="SMART" id="SM00382">
    <property type="entry name" value="AAA"/>
    <property type="match status" value="1"/>
</dbReference>
<dbReference type="InterPro" id="IPR003593">
    <property type="entry name" value="AAA+_ATPase"/>
</dbReference>